<sequence length="148" mass="16176">MKYLVYILPLMAGLTITTQAGVNSQLKVAVNNQWVAAFISFLVGTIALALVIGLTRQPLPNAQQLQQIEWYKFSGGLLGAFFVTVIIYSVQQIGSANVFALVIAGQLLFALLFDHFGLFGFRQSPINWQKILGVAMLIGGAYLINRKA</sequence>
<protein>
    <submittedName>
        <fullName evidence="2">Transporter family-2 protein</fullName>
    </submittedName>
</protein>
<evidence type="ECO:0000313" key="3">
    <source>
        <dbReference type="Proteomes" id="UP000295741"/>
    </source>
</evidence>
<dbReference type="PANTHER" id="PTHR34821:SF2">
    <property type="entry name" value="INNER MEMBRANE PROTEIN YDCZ"/>
    <property type="match status" value="1"/>
</dbReference>
<evidence type="ECO:0000313" key="2">
    <source>
        <dbReference type="EMBL" id="TDO29273.1"/>
    </source>
</evidence>
<dbReference type="AlphaFoldDB" id="A0A4R6J229"/>
<keyword evidence="3" id="KW-1185">Reference proteome</keyword>
<evidence type="ECO:0000256" key="1">
    <source>
        <dbReference type="SAM" id="Phobius"/>
    </source>
</evidence>
<dbReference type="OrthoDB" id="9097160at2"/>
<dbReference type="InterPro" id="IPR037185">
    <property type="entry name" value="EmrE-like"/>
</dbReference>
<feature type="transmembrane region" description="Helical" evidence="1">
    <location>
        <begin position="128"/>
        <end position="145"/>
    </location>
</feature>
<dbReference type="EMBL" id="SNWP01000010">
    <property type="protein sequence ID" value="TDO29273.1"/>
    <property type="molecule type" value="Genomic_DNA"/>
</dbReference>
<dbReference type="RefSeq" id="WP_133473875.1">
    <property type="nucleotide sequence ID" value="NZ_SNWP01000010.1"/>
</dbReference>
<dbReference type="PANTHER" id="PTHR34821">
    <property type="entry name" value="INNER MEMBRANE PROTEIN YDCZ"/>
    <property type="match status" value="1"/>
</dbReference>
<keyword evidence="1" id="KW-1133">Transmembrane helix</keyword>
<keyword evidence="1" id="KW-0472">Membrane</keyword>
<comment type="caution">
    <text evidence="2">The sequence shown here is derived from an EMBL/GenBank/DDBJ whole genome shotgun (WGS) entry which is preliminary data.</text>
</comment>
<name>A0A4R6J229_9BACT</name>
<reference evidence="2 3" key="1">
    <citation type="submission" date="2019-03" db="EMBL/GenBank/DDBJ databases">
        <title>Genomic Encyclopedia of Archaeal and Bacterial Type Strains, Phase II (KMG-II): from individual species to whole genera.</title>
        <authorList>
            <person name="Goeker M."/>
        </authorList>
    </citation>
    <scope>NUCLEOTIDE SEQUENCE [LARGE SCALE GENOMIC DNA]</scope>
    <source>
        <strain evidence="2 3">DSM 28323</strain>
    </source>
</reference>
<feature type="transmembrane region" description="Helical" evidence="1">
    <location>
        <begin position="34"/>
        <end position="54"/>
    </location>
</feature>
<dbReference type="SUPFAM" id="SSF103481">
    <property type="entry name" value="Multidrug resistance efflux transporter EmrE"/>
    <property type="match status" value="1"/>
</dbReference>
<feature type="transmembrane region" description="Helical" evidence="1">
    <location>
        <begin position="70"/>
        <end position="90"/>
    </location>
</feature>
<dbReference type="InterPro" id="IPR006750">
    <property type="entry name" value="YdcZ"/>
</dbReference>
<proteinExistence type="predicted"/>
<dbReference type="Pfam" id="PF04657">
    <property type="entry name" value="DMT_YdcZ"/>
    <property type="match status" value="1"/>
</dbReference>
<keyword evidence="1" id="KW-0812">Transmembrane</keyword>
<gene>
    <name evidence="2" type="ORF">BC659_1361</name>
</gene>
<dbReference type="Proteomes" id="UP000295741">
    <property type="component" value="Unassembled WGS sequence"/>
</dbReference>
<accession>A0A4R6J229</accession>
<dbReference type="GO" id="GO:0005886">
    <property type="term" value="C:plasma membrane"/>
    <property type="evidence" value="ECO:0007669"/>
    <property type="project" value="TreeGrafter"/>
</dbReference>
<feature type="transmembrane region" description="Helical" evidence="1">
    <location>
        <begin position="96"/>
        <end position="116"/>
    </location>
</feature>
<organism evidence="2 3">
    <name type="scientific">Sediminibacterium goheungense</name>
    <dbReference type="NCBI Taxonomy" id="1086393"/>
    <lineage>
        <taxon>Bacteria</taxon>
        <taxon>Pseudomonadati</taxon>
        <taxon>Bacteroidota</taxon>
        <taxon>Chitinophagia</taxon>
        <taxon>Chitinophagales</taxon>
        <taxon>Chitinophagaceae</taxon>
        <taxon>Sediminibacterium</taxon>
    </lineage>
</organism>